<keyword evidence="4" id="KW-1185">Reference proteome</keyword>
<reference evidence="3" key="2">
    <citation type="submission" date="2021-10" db="EMBL/GenBank/DDBJ databases">
        <title>Phylogenomics reveals ancestral predisposition of the termite-cultivated fungus Termitomyces towards a domesticated lifestyle.</title>
        <authorList>
            <person name="Auxier B."/>
            <person name="Grum-Grzhimaylo A."/>
            <person name="Cardenas M.E."/>
            <person name="Lodge J.D."/>
            <person name="Laessoe T."/>
            <person name="Pedersen O."/>
            <person name="Smith M.E."/>
            <person name="Kuyper T.W."/>
            <person name="Franco-Molano E.A."/>
            <person name="Baroni T.J."/>
            <person name="Aanen D.K."/>
        </authorList>
    </citation>
    <scope>NUCLEOTIDE SEQUENCE</scope>
    <source>
        <strain evidence="3">AP01</strain>
        <tissue evidence="3">Mycelium</tissue>
    </source>
</reference>
<evidence type="ECO:0000313" key="4">
    <source>
        <dbReference type="Proteomes" id="UP000775547"/>
    </source>
</evidence>
<feature type="domain" description="Nephrocystin 3-like N-terminal" evidence="2">
    <location>
        <begin position="2"/>
        <end position="104"/>
    </location>
</feature>
<proteinExistence type="predicted"/>
<sequence>MHSLFPTLAFQLATHIPGMRDKIAKAINEDASIVESSTRTQVEHLLAQPLSEVDIDLSNPVPFLIVIDGLDECGDNDEQTVVLSHIGSILNSLHLPLSFIIVSRPEPHIKHAFDSDEFRLRALTENMSLYGDLQALDDVRIFLRQEFERIQDSERHSAIKSHVPKPWPADTVHERLDNKSVLDCLSHKSGGYFIYVSVILKFVDEEYHSPLDRLAEVLTVVAPSSTVFAELDRLYSHRMLRLPCFRNRA</sequence>
<dbReference type="InterPro" id="IPR056884">
    <property type="entry name" value="NPHP3-like_N"/>
</dbReference>
<protein>
    <recommendedName>
        <fullName evidence="2">Nephrocystin 3-like N-terminal domain-containing protein</fullName>
    </recommendedName>
</protein>
<comment type="caution">
    <text evidence="3">The sequence shown here is derived from an EMBL/GenBank/DDBJ whole genome shotgun (WGS) entry which is preliminary data.</text>
</comment>
<evidence type="ECO:0000256" key="1">
    <source>
        <dbReference type="ARBA" id="ARBA00022737"/>
    </source>
</evidence>
<reference evidence="3" key="1">
    <citation type="submission" date="2020-07" db="EMBL/GenBank/DDBJ databases">
        <authorList>
            <person name="Nieuwenhuis M."/>
            <person name="Van De Peppel L.J.J."/>
        </authorList>
    </citation>
    <scope>NUCLEOTIDE SEQUENCE</scope>
    <source>
        <strain evidence="3">AP01</strain>
        <tissue evidence="3">Mycelium</tissue>
    </source>
</reference>
<dbReference type="EMBL" id="JABCKV010000158">
    <property type="protein sequence ID" value="KAG5642780.1"/>
    <property type="molecule type" value="Genomic_DNA"/>
</dbReference>
<accession>A0A9P7KBC7</accession>
<dbReference type="PANTHER" id="PTHR10039">
    <property type="entry name" value="AMELOGENIN"/>
    <property type="match status" value="1"/>
</dbReference>
<name>A0A9P7KBC7_9AGAR</name>
<dbReference type="Pfam" id="PF24883">
    <property type="entry name" value="NPHP3_N"/>
    <property type="match status" value="1"/>
</dbReference>
<dbReference type="AlphaFoldDB" id="A0A9P7KBC7"/>
<dbReference type="PANTHER" id="PTHR10039:SF14">
    <property type="entry name" value="NACHT DOMAIN-CONTAINING PROTEIN"/>
    <property type="match status" value="1"/>
</dbReference>
<organism evidence="3 4">
    <name type="scientific">Asterophora parasitica</name>
    <dbReference type="NCBI Taxonomy" id="117018"/>
    <lineage>
        <taxon>Eukaryota</taxon>
        <taxon>Fungi</taxon>
        <taxon>Dikarya</taxon>
        <taxon>Basidiomycota</taxon>
        <taxon>Agaricomycotina</taxon>
        <taxon>Agaricomycetes</taxon>
        <taxon>Agaricomycetidae</taxon>
        <taxon>Agaricales</taxon>
        <taxon>Tricholomatineae</taxon>
        <taxon>Lyophyllaceae</taxon>
        <taxon>Asterophora</taxon>
    </lineage>
</organism>
<evidence type="ECO:0000259" key="2">
    <source>
        <dbReference type="Pfam" id="PF24883"/>
    </source>
</evidence>
<keyword evidence="1" id="KW-0677">Repeat</keyword>
<evidence type="ECO:0000313" key="3">
    <source>
        <dbReference type="EMBL" id="KAG5642780.1"/>
    </source>
</evidence>
<dbReference type="OrthoDB" id="5967843at2759"/>
<dbReference type="Proteomes" id="UP000775547">
    <property type="component" value="Unassembled WGS sequence"/>
</dbReference>
<gene>
    <name evidence="3" type="ORF">DXG03_002125</name>
</gene>